<evidence type="ECO:0000313" key="1">
    <source>
        <dbReference type="EMBL" id="KAE8683684.1"/>
    </source>
</evidence>
<dbReference type="EMBL" id="VEPZ02001260">
    <property type="protein sequence ID" value="KAE8683684.1"/>
    <property type="molecule type" value="Genomic_DNA"/>
</dbReference>
<gene>
    <name evidence="1" type="ORF">F3Y22_tig00111192pilonHSYRG00008</name>
</gene>
<reference evidence="1" key="1">
    <citation type="submission" date="2019-09" db="EMBL/GenBank/DDBJ databases">
        <title>Draft genome information of white flower Hibiscus syriacus.</title>
        <authorList>
            <person name="Kim Y.-M."/>
        </authorList>
    </citation>
    <scope>NUCLEOTIDE SEQUENCE [LARGE SCALE GENOMIC DNA]</scope>
    <source>
        <strain evidence="1">YM2019G1</strain>
    </source>
</reference>
<protein>
    <submittedName>
        <fullName evidence="1">RNA-binding KH domain-containing protein</fullName>
    </submittedName>
</protein>
<dbReference type="Proteomes" id="UP000436088">
    <property type="component" value="Unassembled WGS sequence"/>
</dbReference>
<dbReference type="InterPro" id="IPR044809">
    <property type="entry name" value="AUF1-like"/>
</dbReference>
<accession>A0A6A2YW16</accession>
<name>A0A6A2YW16_HIBSY</name>
<keyword evidence="2" id="KW-1185">Reference proteome</keyword>
<organism evidence="1 2">
    <name type="scientific">Hibiscus syriacus</name>
    <name type="common">Rose of Sharon</name>
    <dbReference type="NCBI Taxonomy" id="106335"/>
    <lineage>
        <taxon>Eukaryota</taxon>
        <taxon>Viridiplantae</taxon>
        <taxon>Streptophyta</taxon>
        <taxon>Embryophyta</taxon>
        <taxon>Tracheophyta</taxon>
        <taxon>Spermatophyta</taxon>
        <taxon>Magnoliopsida</taxon>
        <taxon>eudicotyledons</taxon>
        <taxon>Gunneridae</taxon>
        <taxon>Pentapetalae</taxon>
        <taxon>rosids</taxon>
        <taxon>malvids</taxon>
        <taxon>Malvales</taxon>
        <taxon>Malvaceae</taxon>
        <taxon>Malvoideae</taxon>
        <taxon>Hibiscus</taxon>
    </lineage>
</organism>
<dbReference type="AlphaFoldDB" id="A0A6A2YW16"/>
<sequence>MCSKEEEETAHFDCLPDAILLLIFNKLHHLKSLTVCLSVSKRFNVLVPFTDTVFISIPPLKHSGSISNSHVNTSLRLLFLNLFLKPLRCFRRIMAPPTSTTALFDLSCCRQNGVLKIFKEMKSLHLELPGDHGELAGSSNGASFLQWKAGFGTHLKTCVIVAATSFQKSSKKEEREESMDEAVLNDGELKSRVIWTISCLIAASTRHCLLKRIMADNPNIPLLERVVISDANKQGVFCVGKEELVEMRNSMSLLQRESSLSSMERSPVPELNMKLWYLPVLELPESGYVMKGATLAFIKPVIDGMIENDEGDPLVGNEKPFSEAVREMIKVKKSYLMTVAIAIADVFIFVRLLDIPEHSLSGYFVSIVASSASSPLLRERKICFFLCWFSILVLLMPRLASYGVGAVSMDSSVASAPKTFTNKKVNIVLDEYNILLRKQQVLLAVRSHRLEKLLLGIVQPPPCTVALDSSEVTENEEFEVFLLISA</sequence>
<evidence type="ECO:0000313" key="2">
    <source>
        <dbReference type="Proteomes" id="UP000436088"/>
    </source>
</evidence>
<dbReference type="PANTHER" id="PTHR31215">
    <property type="entry name" value="OS05G0510400 PROTEIN-RELATED"/>
    <property type="match status" value="1"/>
</dbReference>
<comment type="caution">
    <text evidence="1">The sequence shown here is derived from an EMBL/GenBank/DDBJ whole genome shotgun (WGS) entry which is preliminary data.</text>
</comment>
<dbReference type="SUPFAM" id="SSF81383">
    <property type="entry name" value="F-box domain"/>
    <property type="match status" value="1"/>
</dbReference>
<dbReference type="InterPro" id="IPR036047">
    <property type="entry name" value="F-box-like_dom_sf"/>
</dbReference>
<proteinExistence type="predicted"/>